<dbReference type="InterPro" id="IPR056645">
    <property type="entry name" value="DUF7743"/>
</dbReference>
<feature type="domain" description="DUF7035" evidence="6">
    <location>
        <begin position="648"/>
        <end position="765"/>
    </location>
</feature>
<evidence type="ECO:0000256" key="2">
    <source>
        <dbReference type="SAM" id="Phobius"/>
    </source>
</evidence>
<dbReference type="InterPro" id="IPR055463">
    <property type="entry name" value="DUF7035"/>
</dbReference>
<evidence type="ECO:0008006" key="10">
    <source>
        <dbReference type="Google" id="ProtNLM"/>
    </source>
</evidence>
<dbReference type="OrthoDB" id="427769at2759"/>
<feature type="compositionally biased region" description="Low complexity" evidence="1">
    <location>
        <begin position="990"/>
        <end position="1032"/>
    </location>
</feature>
<feature type="domain" description="ComC supersandwich" evidence="4">
    <location>
        <begin position="1097"/>
        <end position="1311"/>
    </location>
</feature>
<reference evidence="8" key="1">
    <citation type="submission" date="2020-01" db="EMBL/GenBank/DDBJ databases">
        <title>Development of genomics and gene disruption for Polysphondylium violaceum indicates a role for the polyketide synthase stlB in stalk morphogenesis.</title>
        <authorList>
            <person name="Narita B."/>
            <person name="Kawabe Y."/>
            <person name="Kin K."/>
            <person name="Saito T."/>
            <person name="Gibbs R."/>
            <person name="Kuspa A."/>
            <person name="Muzny D."/>
            <person name="Queller D."/>
            <person name="Richards S."/>
            <person name="Strassman J."/>
            <person name="Sucgang R."/>
            <person name="Worley K."/>
            <person name="Schaap P."/>
        </authorList>
    </citation>
    <scope>NUCLEOTIDE SEQUENCE</scope>
    <source>
        <strain evidence="8">QSvi11</strain>
    </source>
</reference>
<keyword evidence="2" id="KW-0812">Transmembrane</keyword>
<protein>
    <recommendedName>
        <fullName evidence="10">EGF-like domain-containing protein</fullName>
    </recommendedName>
</protein>
<dbReference type="Pfam" id="PF23034">
    <property type="entry name" value="DUF7035"/>
    <property type="match status" value="1"/>
</dbReference>
<feature type="domain" description="DUF7743" evidence="7">
    <location>
        <begin position="415"/>
        <end position="537"/>
    </location>
</feature>
<dbReference type="EMBL" id="AJWJ01000001">
    <property type="protein sequence ID" value="KAF2078636.1"/>
    <property type="molecule type" value="Genomic_DNA"/>
</dbReference>
<dbReference type="Proteomes" id="UP000695562">
    <property type="component" value="Unassembled WGS sequence"/>
</dbReference>
<dbReference type="PANTHER" id="PTHR31378">
    <property type="entry name" value="EGF-LIKE DOMAIN-CONTAINING PROTEIN-RELATED-RELATED"/>
    <property type="match status" value="1"/>
</dbReference>
<keyword evidence="2" id="KW-1133">Transmembrane helix</keyword>
<comment type="caution">
    <text evidence="8">The sequence shown here is derived from an EMBL/GenBank/DDBJ whole genome shotgun (WGS) entry which is preliminary data.</text>
</comment>
<keyword evidence="3" id="KW-0732">Signal</keyword>
<feature type="transmembrane region" description="Helical" evidence="2">
    <location>
        <begin position="1339"/>
        <end position="1362"/>
    </location>
</feature>
<evidence type="ECO:0000313" key="8">
    <source>
        <dbReference type="EMBL" id="KAF2078636.1"/>
    </source>
</evidence>
<feature type="region of interest" description="Disordered" evidence="1">
    <location>
        <begin position="990"/>
        <end position="1036"/>
    </location>
</feature>
<dbReference type="Pfam" id="PF22933">
    <property type="entry name" value="ComC_SSD"/>
    <property type="match status" value="1"/>
</dbReference>
<proteinExistence type="predicted"/>
<dbReference type="PANTHER" id="PTHR31378:SF17">
    <property type="match status" value="1"/>
</dbReference>
<evidence type="ECO:0000256" key="1">
    <source>
        <dbReference type="SAM" id="MobiDB-lite"/>
    </source>
</evidence>
<evidence type="ECO:0000313" key="9">
    <source>
        <dbReference type="Proteomes" id="UP000695562"/>
    </source>
</evidence>
<evidence type="ECO:0000259" key="7">
    <source>
        <dbReference type="Pfam" id="PF24893"/>
    </source>
</evidence>
<dbReference type="InterPro" id="IPR054484">
    <property type="entry name" value="ComC_SSD"/>
</dbReference>
<evidence type="ECO:0000259" key="5">
    <source>
        <dbReference type="Pfam" id="PF23033"/>
    </source>
</evidence>
<dbReference type="InterPro" id="IPR055462">
    <property type="entry name" value="DUF7034"/>
</dbReference>
<feature type="signal peptide" evidence="3">
    <location>
        <begin position="1"/>
        <end position="27"/>
    </location>
</feature>
<gene>
    <name evidence="8" type="ORF">CYY_000007</name>
</gene>
<evidence type="ECO:0000259" key="6">
    <source>
        <dbReference type="Pfam" id="PF23034"/>
    </source>
</evidence>
<dbReference type="Pfam" id="PF24893">
    <property type="entry name" value="DUF7743"/>
    <property type="match status" value="1"/>
</dbReference>
<evidence type="ECO:0000259" key="4">
    <source>
        <dbReference type="Pfam" id="PF22933"/>
    </source>
</evidence>
<keyword evidence="9" id="KW-1185">Reference proteome</keyword>
<keyword evidence="2" id="KW-0472">Membrane</keyword>
<sequence length="1379" mass="151601">MDTLRVFVLYIFLSLVLLFNGGRVVDAQSVVIPTNSILKGVEQYADSSNKCLFDFFIKGPLELNGAGILTQCSVTIPGLSCLAHEVYFNNTHYGIRGSFQFDSNVVPYTNIQFGVTKTSDVLTYQSSLVNPDGTPFSYTCEAMPTIANLLVLKDLVPNLNAQFYQSNYFSGTFNIASTLTRPLYYDFLCQSTDYQCVFQYIDVHTLAFTINYIDDFKNLDSGNVVIENPASSSITIRNSLDTAQATVSFDNGFTEFKIPQLWGYYFKTTLSTAGQFPPLNLFLEPLFGSSVRDLTFFVRAASTIPKLINPDGTTTSVLKTIDIGPTSNLILSSTIDPQENFLNIEFETNSRFSIPPQFSDSPPYYTSYPFGLTSYDGYKRHYRFPKIYDTSLSVVSCSVGVPDVYGTTFIVTSTTNDQVPPTLDSLDLILLNETHSVLRIGASDDVSGVFLITVDIISQDLTKRHTGELTKNHLVSGTKLSGVYESIVPFKKSFTTTVAIYDYAATSTQYDDVTLNFRFGIDLTQSSSYQLSDVTELYFTPNNPDVTSNAVDVVFYCNISQTQLQREEYTSVSLMLILSLNNIFNVFGTYNQTAGLYQFPFTLPVSTTPGNFRYGLVINNQYGIESSVLISKFGNKANLNIVNTGIIDVSPPIVAQVTQASTLESPLTWHLLFEDISPIKKVIVGISSEYDMQGKNFTLDPQNQNSFQATLTYEIDPAKCRPMKYWISYIYTEDVLGNIGESVRYSNTNFHPFFKFDYSNADVISLTSAYCTVNILESDPPQLLALTIATTTNASIQNVQAQVNFQVTDGTMVSEDHLPVCYFTDIDNQVLSAVAAIVNNVAGVVNYKCDFIFPFAFGPKALLSIYGLSDIYFNYIGFSTLDLKAISPSFNPVYTVASTISEVVIESTSSLEEALDVFYIYGRGFKQGSTVVQLQMDTSLGSSSIDLTPNITTGSVLVLYNIPQSLEYRVKVTETISQKSSLVLILKGPLPTDSSSSTSLSSSASSESQSSQSSSSNPTNTPVTPTPIVTQTPTPPTCKSDCGASLGYGVCKNTACVCNSPHSGLDCLSTIAKSSIEPNTHKPSVNVTFDTRTSSSGGNPTNTKSTQFSSFIALTSINELENGGDTIVSKHVFNNDKWISIESNSDDDPNVKTTHFKYIIDNSLNTTILSTVQVFSQAKTITFGKQKLEMNPSTVKFTFNITAYPFAKSTNTLQLIMSASLLSDQEVGCSYQEFIQDETDSQYLKIQIDQVALFGRFIGFGIIDGREDTITNSAVDETGTKQTSKSQQTFIGLNVRYFKQYALLDPDFSVLIDTKSASDQENSICTSEPSSSKLTSAQIAGIVVGGVVFLFIIAAVTIYVLSKKTYNPTILKLRKLTKR</sequence>
<organism evidence="8 9">
    <name type="scientific">Polysphondylium violaceum</name>
    <dbReference type="NCBI Taxonomy" id="133409"/>
    <lineage>
        <taxon>Eukaryota</taxon>
        <taxon>Amoebozoa</taxon>
        <taxon>Evosea</taxon>
        <taxon>Eumycetozoa</taxon>
        <taxon>Dictyostelia</taxon>
        <taxon>Dictyosteliales</taxon>
        <taxon>Dictyosteliaceae</taxon>
        <taxon>Polysphondylium</taxon>
    </lineage>
</organism>
<feature type="domain" description="DUF7034" evidence="5">
    <location>
        <begin position="781"/>
        <end position="887"/>
    </location>
</feature>
<feature type="region of interest" description="Disordered" evidence="1">
    <location>
        <begin position="1083"/>
        <end position="1103"/>
    </location>
</feature>
<dbReference type="Pfam" id="PF23033">
    <property type="entry name" value="DUF7034"/>
    <property type="match status" value="1"/>
</dbReference>
<name>A0A8J4Q2J4_9MYCE</name>
<accession>A0A8J4Q2J4</accession>
<feature type="chain" id="PRO_5035246568" description="EGF-like domain-containing protein" evidence="3">
    <location>
        <begin position="28"/>
        <end position="1379"/>
    </location>
</feature>
<evidence type="ECO:0000256" key="3">
    <source>
        <dbReference type="SAM" id="SignalP"/>
    </source>
</evidence>